<dbReference type="AlphaFoldDB" id="A0A5C4T1K1"/>
<dbReference type="GO" id="GO:0005886">
    <property type="term" value="C:plasma membrane"/>
    <property type="evidence" value="ECO:0007669"/>
    <property type="project" value="UniProtKB-SubCell"/>
</dbReference>
<dbReference type="InterPro" id="IPR000515">
    <property type="entry name" value="MetI-like"/>
</dbReference>
<reference evidence="9 10" key="1">
    <citation type="submission" date="2019-05" db="EMBL/GenBank/DDBJ databases">
        <title>We sequenced the genome of Paenibacillus hemerocallicola KCTC 33185 for further insight into its adaptation and study the phylogeny of Paenibacillus.</title>
        <authorList>
            <person name="Narsing Rao M.P."/>
        </authorList>
    </citation>
    <scope>NUCLEOTIDE SEQUENCE [LARGE SCALE GENOMIC DNA]</scope>
    <source>
        <strain evidence="9 10">KCTC 33185</strain>
    </source>
</reference>
<keyword evidence="4 7" id="KW-0812">Transmembrane</keyword>
<name>A0A5C4T1K1_9BACL</name>
<dbReference type="PROSITE" id="PS50928">
    <property type="entry name" value="ABC_TM1"/>
    <property type="match status" value="1"/>
</dbReference>
<evidence type="ECO:0000256" key="1">
    <source>
        <dbReference type="ARBA" id="ARBA00004651"/>
    </source>
</evidence>
<dbReference type="EMBL" id="VDCQ01000051">
    <property type="protein sequence ID" value="TNJ62931.1"/>
    <property type="molecule type" value="Genomic_DNA"/>
</dbReference>
<comment type="caution">
    <text evidence="9">The sequence shown here is derived from an EMBL/GenBank/DDBJ whole genome shotgun (WGS) entry which is preliminary data.</text>
</comment>
<evidence type="ECO:0000313" key="9">
    <source>
        <dbReference type="EMBL" id="TNJ62931.1"/>
    </source>
</evidence>
<comment type="similarity">
    <text evidence="7">Belongs to the binding-protein-dependent transport system permease family.</text>
</comment>
<comment type="subcellular location">
    <subcellularLocation>
        <location evidence="1 7">Cell membrane</location>
        <topology evidence="1 7">Multi-pass membrane protein</topology>
    </subcellularLocation>
</comment>
<evidence type="ECO:0000259" key="8">
    <source>
        <dbReference type="PROSITE" id="PS50928"/>
    </source>
</evidence>
<keyword evidence="5 7" id="KW-1133">Transmembrane helix</keyword>
<dbReference type="Proteomes" id="UP000307943">
    <property type="component" value="Unassembled WGS sequence"/>
</dbReference>
<feature type="transmembrane region" description="Helical" evidence="7">
    <location>
        <begin position="296"/>
        <end position="315"/>
    </location>
</feature>
<feature type="domain" description="ABC transmembrane type-1" evidence="8">
    <location>
        <begin position="105"/>
        <end position="314"/>
    </location>
</feature>
<feature type="transmembrane region" description="Helical" evidence="7">
    <location>
        <begin position="109"/>
        <end position="130"/>
    </location>
</feature>
<dbReference type="OrthoDB" id="9788108at2"/>
<accession>A0A5C4T1K1</accession>
<dbReference type="InterPro" id="IPR035906">
    <property type="entry name" value="MetI-like_sf"/>
</dbReference>
<feature type="transmembrane region" description="Helical" evidence="7">
    <location>
        <begin position="142"/>
        <end position="163"/>
    </location>
</feature>
<evidence type="ECO:0000256" key="2">
    <source>
        <dbReference type="ARBA" id="ARBA00022448"/>
    </source>
</evidence>
<dbReference type="PANTHER" id="PTHR30193:SF37">
    <property type="entry name" value="INNER MEMBRANE ABC TRANSPORTER PERMEASE PROTEIN YCJO"/>
    <property type="match status" value="1"/>
</dbReference>
<sequence length="326" mass="37103">MNNHWRRLLTRVRLVRPAHTEAPEQPLGIKPNKPASRSGFRLRFGDGWTAGLFLAPSLLGFSVFFLIPFGIGFTYSLKDAPIDGSFVGLSNYTELLGNEVFRRAALNTLLFTSVSVPLNMLLSLLLAMMLNRGIYMRNWFRIGFLAPLVIPVASVVLVWQVLFDLNGSLNGWLGALGYEPKDWMESGMAFWVVVVVYLWKNVGYNMVLFLAGLQNIPADYYEAASIDGAGRFRKWRSITIVCLTPTSFFVFIMSIINSFKVFRETYMIAGEYPQERIYMLQHYMNNMFKSLDYQKLTSAAFLMAVVIVALVFVLFRVERRFAKSLG</sequence>
<evidence type="ECO:0000256" key="6">
    <source>
        <dbReference type="ARBA" id="ARBA00023136"/>
    </source>
</evidence>
<keyword evidence="6 7" id="KW-0472">Membrane</keyword>
<dbReference type="Gene3D" id="1.10.3720.10">
    <property type="entry name" value="MetI-like"/>
    <property type="match status" value="1"/>
</dbReference>
<dbReference type="GO" id="GO:0055085">
    <property type="term" value="P:transmembrane transport"/>
    <property type="evidence" value="ECO:0007669"/>
    <property type="project" value="InterPro"/>
</dbReference>
<gene>
    <name evidence="9" type="ORF">FE784_28305</name>
</gene>
<proteinExistence type="inferred from homology"/>
<feature type="transmembrane region" description="Helical" evidence="7">
    <location>
        <begin position="47"/>
        <end position="71"/>
    </location>
</feature>
<protein>
    <submittedName>
        <fullName evidence="9">Sugar ABC transporter permease</fullName>
    </submittedName>
</protein>
<keyword evidence="3" id="KW-1003">Cell membrane</keyword>
<organism evidence="9 10">
    <name type="scientific">Paenibacillus hemerocallicola</name>
    <dbReference type="NCBI Taxonomy" id="1172614"/>
    <lineage>
        <taxon>Bacteria</taxon>
        <taxon>Bacillati</taxon>
        <taxon>Bacillota</taxon>
        <taxon>Bacilli</taxon>
        <taxon>Bacillales</taxon>
        <taxon>Paenibacillaceae</taxon>
        <taxon>Paenibacillus</taxon>
    </lineage>
</organism>
<evidence type="ECO:0000256" key="7">
    <source>
        <dbReference type="RuleBase" id="RU363032"/>
    </source>
</evidence>
<evidence type="ECO:0000256" key="4">
    <source>
        <dbReference type="ARBA" id="ARBA00022692"/>
    </source>
</evidence>
<evidence type="ECO:0000256" key="3">
    <source>
        <dbReference type="ARBA" id="ARBA00022475"/>
    </source>
</evidence>
<dbReference type="RefSeq" id="WP_139605615.1">
    <property type="nucleotide sequence ID" value="NZ_VDCQ01000051.1"/>
</dbReference>
<dbReference type="CDD" id="cd06261">
    <property type="entry name" value="TM_PBP2"/>
    <property type="match status" value="1"/>
</dbReference>
<feature type="transmembrane region" description="Helical" evidence="7">
    <location>
        <begin position="238"/>
        <end position="256"/>
    </location>
</feature>
<keyword evidence="2 7" id="KW-0813">Transport</keyword>
<evidence type="ECO:0000313" key="10">
    <source>
        <dbReference type="Proteomes" id="UP000307943"/>
    </source>
</evidence>
<dbReference type="InterPro" id="IPR051393">
    <property type="entry name" value="ABC_transporter_permease"/>
</dbReference>
<evidence type="ECO:0000256" key="5">
    <source>
        <dbReference type="ARBA" id="ARBA00022989"/>
    </source>
</evidence>
<dbReference type="PANTHER" id="PTHR30193">
    <property type="entry name" value="ABC TRANSPORTER PERMEASE PROTEIN"/>
    <property type="match status" value="1"/>
</dbReference>
<keyword evidence="10" id="KW-1185">Reference proteome</keyword>
<dbReference type="Pfam" id="PF00528">
    <property type="entry name" value="BPD_transp_1"/>
    <property type="match status" value="1"/>
</dbReference>
<dbReference type="SUPFAM" id="SSF161098">
    <property type="entry name" value="MetI-like"/>
    <property type="match status" value="1"/>
</dbReference>